<accession>A0A644UV43</accession>
<feature type="transmembrane region" description="Helical" evidence="1">
    <location>
        <begin position="121"/>
        <end position="144"/>
    </location>
</feature>
<dbReference type="EMBL" id="VSSQ01000169">
    <property type="protein sequence ID" value="MPL82940.1"/>
    <property type="molecule type" value="Genomic_DNA"/>
</dbReference>
<sequence length="212" mass="24222">MEFLRVITIIILMSIICLVLNSVKSYFLEYADKKFSLNVLHEGTNYKVKQSCLTIQGKVVLIFFSVTLIPLPSLFLSEFNYFFNLGVFLSFLLPGLMLLLRINTFNDDNISSETGLGYDPTLSWILAFLALSMGFAIGFSDLYFNDIPKYIPFVLILLAFLSSLIPIFPDKINKYLSFDIRSEKGVWDLKILTALSIFIQSLFFLHSSLFLL</sequence>
<feature type="transmembrane region" description="Helical" evidence="1">
    <location>
        <begin position="189"/>
        <end position="211"/>
    </location>
</feature>
<evidence type="ECO:0000256" key="1">
    <source>
        <dbReference type="SAM" id="Phobius"/>
    </source>
</evidence>
<comment type="caution">
    <text evidence="2">The sequence shown here is derived from an EMBL/GenBank/DDBJ whole genome shotgun (WGS) entry which is preliminary data.</text>
</comment>
<gene>
    <name evidence="2" type="ORF">SDC9_28890</name>
</gene>
<keyword evidence="1" id="KW-0812">Transmembrane</keyword>
<feature type="transmembrane region" description="Helical" evidence="1">
    <location>
        <begin position="59"/>
        <end position="75"/>
    </location>
</feature>
<feature type="transmembrane region" description="Helical" evidence="1">
    <location>
        <begin position="150"/>
        <end position="168"/>
    </location>
</feature>
<feature type="transmembrane region" description="Helical" evidence="1">
    <location>
        <begin position="6"/>
        <end position="27"/>
    </location>
</feature>
<keyword evidence="1" id="KW-0472">Membrane</keyword>
<organism evidence="2">
    <name type="scientific">bioreactor metagenome</name>
    <dbReference type="NCBI Taxonomy" id="1076179"/>
    <lineage>
        <taxon>unclassified sequences</taxon>
        <taxon>metagenomes</taxon>
        <taxon>ecological metagenomes</taxon>
    </lineage>
</organism>
<proteinExistence type="predicted"/>
<protein>
    <submittedName>
        <fullName evidence="2">Uncharacterized protein</fullName>
    </submittedName>
</protein>
<feature type="transmembrane region" description="Helical" evidence="1">
    <location>
        <begin position="81"/>
        <end position="100"/>
    </location>
</feature>
<evidence type="ECO:0000313" key="2">
    <source>
        <dbReference type="EMBL" id="MPL82940.1"/>
    </source>
</evidence>
<name>A0A644UV43_9ZZZZ</name>
<reference evidence="2" key="1">
    <citation type="submission" date="2019-08" db="EMBL/GenBank/DDBJ databases">
        <authorList>
            <person name="Kucharzyk K."/>
            <person name="Murdoch R.W."/>
            <person name="Higgins S."/>
            <person name="Loffler F."/>
        </authorList>
    </citation>
    <scope>NUCLEOTIDE SEQUENCE</scope>
</reference>
<keyword evidence="1" id="KW-1133">Transmembrane helix</keyword>
<dbReference type="AlphaFoldDB" id="A0A644UV43"/>